<evidence type="ECO:0000313" key="1">
    <source>
        <dbReference type="EMBL" id="CDW31320.1"/>
    </source>
</evidence>
<dbReference type="EMBL" id="HACA01013959">
    <property type="protein sequence ID" value="CDW31320.1"/>
    <property type="molecule type" value="Transcribed_RNA"/>
</dbReference>
<name>A0A0K2TZP6_LEPSM</name>
<sequence length="10" mass="1252">MTETFFLIFC</sequence>
<organism evidence="1">
    <name type="scientific">Lepeophtheirus salmonis</name>
    <name type="common">Salmon louse</name>
    <name type="synonym">Caligus salmonis</name>
    <dbReference type="NCBI Taxonomy" id="72036"/>
    <lineage>
        <taxon>Eukaryota</taxon>
        <taxon>Metazoa</taxon>
        <taxon>Ecdysozoa</taxon>
        <taxon>Arthropoda</taxon>
        <taxon>Crustacea</taxon>
        <taxon>Multicrustacea</taxon>
        <taxon>Hexanauplia</taxon>
        <taxon>Copepoda</taxon>
        <taxon>Siphonostomatoida</taxon>
        <taxon>Caligidae</taxon>
        <taxon>Lepeophtheirus</taxon>
    </lineage>
</organism>
<protein>
    <submittedName>
        <fullName evidence="1">Uncharacterized protein</fullName>
    </submittedName>
</protein>
<accession>A0A0K2TZP6</accession>
<reference evidence="1" key="1">
    <citation type="submission" date="2014-05" db="EMBL/GenBank/DDBJ databases">
        <authorList>
            <person name="Chronopoulou M."/>
        </authorList>
    </citation>
    <scope>NUCLEOTIDE SEQUENCE</scope>
    <source>
        <tissue evidence="1">Whole organism</tissue>
    </source>
</reference>
<proteinExistence type="predicted"/>